<evidence type="ECO:0000256" key="5">
    <source>
        <dbReference type="ARBA" id="ARBA00022832"/>
    </source>
</evidence>
<dbReference type="Pfam" id="PF01151">
    <property type="entry name" value="ELO"/>
    <property type="match status" value="1"/>
</dbReference>
<evidence type="ECO:0000256" key="2">
    <source>
        <dbReference type="ARBA" id="ARBA00022516"/>
    </source>
</evidence>
<name>A0A226ET67_FOLCA</name>
<dbReference type="GO" id="GO:0034625">
    <property type="term" value="P:fatty acid elongation, monounsaturated fatty acid"/>
    <property type="evidence" value="ECO:0007669"/>
    <property type="project" value="TreeGrafter"/>
</dbReference>
<comment type="subcellular location">
    <subcellularLocation>
        <location evidence="1">Membrane</location>
        <topology evidence="1">Multi-pass membrane protein</topology>
    </subcellularLocation>
</comment>
<evidence type="ECO:0000256" key="3">
    <source>
        <dbReference type="ARBA" id="ARBA00022679"/>
    </source>
</evidence>
<evidence type="ECO:0000256" key="9">
    <source>
        <dbReference type="ARBA" id="ARBA00023160"/>
    </source>
</evidence>
<dbReference type="GO" id="GO:0030148">
    <property type="term" value="P:sphingolipid biosynthetic process"/>
    <property type="evidence" value="ECO:0007669"/>
    <property type="project" value="TreeGrafter"/>
</dbReference>
<evidence type="ECO:0000256" key="10">
    <source>
        <dbReference type="RuleBase" id="RU361115"/>
    </source>
</evidence>
<keyword evidence="4 10" id="KW-0812">Transmembrane</keyword>
<dbReference type="GO" id="GO:0019367">
    <property type="term" value="P:fatty acid elongation, saturated fatty acid"/>
    <property type="evidence" value="ECO:0007669"/>
    <property type="project" value="TreeGrafter"/>
</dbReference>
<evidence type="ECO:0000256" key="4">
    <source>
        <dbReference type="ARBA" id="ARBA00022692"/>
    </source>
</evidence>
<feature type="transmembrane region" description="Helical" evidence="10">
    <location>
        <begin position="174"/>
        <end position="194"/>
    </location>
</feature>
<evidence type="ECO:0000256" key="8">
    <source>
        <dbReference type="ARBA" id="ARBA00023136"/>
    </source>
</evidence>
<keyword evidence="8 10" id="KW-0472">Membrane</keyword>
<gene>
    <name evidence="11" type="ORF">Fcan01_05368</name>
</gene>
<dbReference type="EC" id="2.3.1.199" evidence="10"/>
<evidence type="ECO:0000313" key="11">
    <source>
        <dbReference type="EMBL" id="OXA59796.1"/>
    </source>
</evidence>
<keyword evidence="9 10" id="KW-0275">Fatty acid biosynthesis</keyword>
<feature type="transmembrane region" description="Helical" evidence="10">
    <location>
        <begin position="248"/>
        <end position="267"/>
    </location>
</feature>
<feature type="transmembrane region" description="Helical" evidence="10">
    <location>
        <begin position="122"/>
        <end position="143"/>
    </location>
</feature>
<dbReference type="InterPro" id="IPR030457">
    <property type="entry name" value="ELO_CS"/>
</dbReference>
<dbReference type="PANTHER" id="PTHR11157:SF17">
    <property type="entry name" value="ELONGATION OF VERY LONG CHAIN FATTY ACIDS PROTEIN 6"/>
    <property type="match status" value="1"/>
</dbReference>
<sequence length="303" mass="34603">MGEEVNTQSPGHIAASNNHLLELFATFDYRDKTEWMSRNWHISLVIITIYLGVIFLGQGLMRGRTPFNLNKALTFWNFALALFSILATIRTLPELIAILVQPNGFHHSVCSPCEDVSPTSAFWAWAFVLSKVLELGDTAFIVLRKSPLLFLHWYHHCTVLLYSFYSYASYVSAARWFVVMNYLVHSLMYSYYLLKSLKFRVPRPIAMFITCLQLSQMVVGLSVNFYAYTTKMNGDACDISYHHLNMGLVMYASYFVLFIHFFMQAYLGRKSAKGKLDAAAALSENNNTERVTTRSRGAAKKDN</sequence>
<feature type="transmembrane region" description="Helical" evidence="10">
    <location>
        <begin position="40"/>
        <end position="61"/>
    </location>
</feature>
<dbReference type="EMBL" id="LNIX01000002">
    <property type="protein sequence ID" value="OXA59796.1"/>
    <property type="molecule type" value="Genomic_DNA"/>
</dbReference>
<evidence type="ECO:0000256" key="1">
    <source>
        <dbReference type="ARBA" id="ARBA00004141"/>
    </source>
</evidence>
<dbReference type="InterPro" id="IPR002076">
    <property type="entry name" value="ELO_fam"/>
</dbReference>
<keyword evidence="5 10" id="KW-0276">Fatty acid metabolism</keyword>
<comment type="catalytic activity">
    <reaction evidence="10">
        <text>a very-long-chain acyl-CoA + malonyl-CoA + H(+) = a very-long-chain 3-oxoacyl-CoA + CO2 + CoA</text>
        <dbReference type="Rhea" id="RHEA:32727"/>
        <dbReference type="ChEBI" id="CHEBI:15378"/>
        <dbReference type="ChEBI" id="CHEBI:16526"/>
        <dbReference type="ChEBI" id="CHEBI:57287"/>
        <dbReference type="ChEBI" id="CHEBI:57384"/>
        <dbReference type="ChEBI" id="CHEBI:90725"/>
        <dbReference type="ChEBI" id="CHEBI:90736"/>
        <dbReference type="EC" id="2.3.1.199"/>
    </reaction>
</comment>
<evidence type="ECO:0000256" key="7">
    <source>
        <dbReference type="ARBA" id="ARBA00023098"/>
    </source>
</evidence>
<dbReference type="GO" id="GO:0042761">
    <property type="term" value="P:very long-chain fatty acid biosynthetic process"/>
    <property type="evidence" value="ECO:0007669"/>
    <property type="project" value="TreeGrafter"/>
</dbReference>
<comment type="similarity">
    <text evidence="10">Belongs to the ELO family.</text>
</comment>
<dbReference type="PROSITE" id="PS01188">
    <property type="entry name" value="ELO"/>
    <property type="match status" value="1"/>
</dbReference>
<dbReference type="Proteomes" id="UP000198287">
    <property type="component" value="Unassembled WGS sequence"/>
</dbReference>
<accession>A0A226ET67</accession>
<dbReference type="GO" id="GO:0009922">
    <property type="term" value="F:fatty acid elongase activity"/>
    <property type="evidence" value="ECO:0007669"/>
    <property type="project" value="UniProtKB-EC"/>
</dbReference>
<dbReference type="GO" id="GO:0005789">
    <property type="term" value="C:endoplasmic reticulum membrane"/>
    <property type="evidence" value="ECO:0007669"/>
    <property type="project" value="TreeGrafter"/>
</dbReference>
<evidence type="ECO:0000256" key="6">
    <source>
        <dbReference type="ARBA" id="ARBA00022989"/>
    </source>
</evidence>
<dbReference type="OrthoDB" id="10259681at2759"/>
<keyword evidence="7 10" id="KW-0443">Lipid metabolism</keyword>
<evidence type="ECO:0000313" key="12">
    <source>
        <dbReference type="Proteomes" id="UP000198287"/>
    </source>
</evidence>
<dbReference type="OMA" id="ITWGSLM"/>
<comment type="caution">
    <text evidence="11">The sequence shown here is derived from an EMBL/GenBank/DDBJ whole genome shotgun (WGS) entry which is preliminary data.</text>
</comment>
<keyword evidence="12" id="KW-1185">Reference proteome</keyword>
<feature type="transmembrane region" description="Helical" evidence="10">
    <location>
        <begin position="73"/>
        <end position="92"/>
    </location>
</feature>
<keyword evidence="3 10" id="KW-0808">Transferase</keyword>
<dbReference type="GO" id="GO:0034626">
    <property type="term" value="P:fatty acid elongation, polyunsaturated fatty acid"/>
    <property type="evidence" value="ECO:0007669"/>
    <property type="project" value="TreeGrafter"/>
</dbReference>
<protein>
    <recommendedName>
        <fullName evidence="10">Elongation of very long chain fatty acids protein</fullName>
        <ecNumber evidence="10">2.3.1.199</ecNumber>
    </recommendedName>
    <alternativeName>
        <fullName evidence="10">Very-long-chain 3-oxoacyl-CoA synthase</fullName>
    </alternativeName>
</protein>
<dbReference type="AlphaFoldDB" id="A0A226ET67"/>
<feature type="transmembrane region" description="Helical" evidence="10">
    <location>
        <begin position="206"/>
        <end position="228"/>
    </location>
</feature>
<keyword evidence="6 10" id="KW-1133">Transmembrane helix</keyword>
<dbReference type="PANTHER" id="PTHR11157">
    <property type="entry name" value="FATTY ACID ACYL TRANSFERASE-RELATED"/>
    <property type="match status" value="1"/>
</dbReference>
<keyword evidence="2 10" id="KW-0444">Lipid biosynthesis</keyword>
<proteinExistence type="inferred from homology"/>
<organism evidence="11 12">
    <name type="scientific">Folsomia candida</name>
    <name type="common">Springtail</name>
    <dbReference type="NCBI Taxonomy" id="158441"/>
    <lineage>
        <taxon>Eukaryota</taxon>
        <taxon>Metazoa</taxon>
        <taxon>Ecdysozoa</taxon>
        <taxon>Arthropoda</taxon>
        <taxon>Hexapoda</taxon>
        <taxon>Collembola</taxon>
        <taxon>Entomobryomorpha</taxon>
        <taxon>Isotomoidea</taxon>
        <taxon>Isotomidae</taxon>
        <taxon>Proisotominae</taxon>
        <taxon>Folsomia</taxon>
    </lineage>
</organism>
<reference evidence="11 12" key="1">
    <citation type="submission" date="2015-12" db="EMBL/GenBank/DDBJ databases">
        <title>The genome of Folsomia candida.</title>
        <authorList>
            <person name="Faddeeva A."/>
            <person name="Derks M.F."/>
            <person name="Anvar Y."/>
            <person name="Smit S."/>
            <person name="Van Straalen N."/>
            <person name="Roelofs D."/>
        </authorList>
    </citation>
    <scope>NUCLEOTIDE SEQUENCE [LARGE SCALE GENOMIC DNA]</scope>
    <source>
        <strain evidence="11 12">VU population</strain>
        <tissue evidence="11">Whole body</tissue>
    </source>
</reference>